<reference evidence="13 14" key="1">
    <citation type="submission" date="2015-12" db="EMBL/GenBank/DDBJ databases">
        <title>The genome of Folsomia candida.</title>
        <authorList>
            <person name="Faddeeva A."/>
            <person name="Derks M.F."/>
            <person name="Anvar Y."/>
            <person name="Smit S."/>
            <person name="Van Straalen N."/>
            <person name="Roelofs D."/>
        </authorList>
    </citation>
    <scope>NUCLEOTIDE SEQUENCE [LARGE SCALE GENOMIC DNA]</scope>
    <source>
        <strain evidence="13 14">VU population</strain>
        <tissue evidence="13">Whole body</tissue>
    </source>
</reference>
<dbReference type="Gene3D" id="1.10.287.70">
    <property type="match status" value="1"/>
</dbReference>
<evidence type="ECO:0000256" key="9">
    <source>
        <dbReference type="SAM" id="Coils"/>
    </source>
</evidence>
<organism evidence="13 14">
    <name type="scientific">Folsomia candida</name>
    <name type="common">Springtail</name>
    <dbReference type="NCBI Taxonomy" id="158441"/>
    <lineage>
        <taxon>Eukaryota</taxon>
        <taxon>Metazoa</taxon>
        <taxon>Ecdysozoa</taxon>
        <taxon>Arthropoda</taxon>
        <taxon>Hexapoda</taxon>
        <taxon>Collembola</taxon>
        <taxon>Entomobryomorpha</taxon>
        <taxon>Isotomoidea</taxon>
        <taxon>Isotomidae</taxon>
        <taxon>Proisotominae</taxon>
        <taxon>Folsomia</taxon>
    </lineage>
</organism>
<comment type="subcellular location">
    <subcellularLocation>
        <location evidence="1">Membrane</location>
        <topology evidence="1">Multi-pass membrane protein</topology>
    </subcellularLocation>
</comment>
<dbReference type="OMA" id="ECEPQTR"/>
<keyword evidence="2" id="KW-0813">Transport</keyword>
<dbReference type="STRING" id="158441.A0A226E5I6"/>
<evidence type="ECO:0000313" key="14">
    <source>
        <dbReference type="Proteomes" id="UP000198287"/>
    </source>
</evidence>
<dbReference type="GO" id="GO:0030553">
    <property type="term" value="F:cGMP binding"/>
    <property type="evidence" value="ECO:0007669"/>
    <property type="project" value="TreeGrafter"/>
</dbReference>
<dbReference type="Gene3D" id="1.10.287.630">
    <property type="entry name" value="Helix hairpin bin"/>
    <property type="match status" value="1"/>
</dbReference>
<evidence type="ECO:0000256" key="1">
    <source>
        <dbReference type="ARBA" id="ARBA00004141"/>
    </source>
</evidence>
<dbReference type="SUPFAM" id="SSF51206">
    <property type="entry name" value="cAMP-binding domain-like"/>
    <property type="match status" value="1"/>
</dbReference>
<keyword evidence="6 11" id="KW-0472">Membrane</keyword>
<gene>
    <name evidence="13" type="ORF">Fcan01_12933</name>
</gene>
<evidence type="ECO:0000313" key="13">
    <source>
        <dbReference type="EMBL" id="OXA51806.1"/>
    </source>
</evidence>
<dbReference type="PANTHER" id="PTHR45638:SF11">
    <property type="entry name" value="CYCLIC NUCLEOTIDE-GATED CATION CHANNEL SUBUNIT A"/>
    <property type="match status" value="1"/>
</dbReference>
<dbReference type="SMART" id="SM00100">
    <property type="entry name" value="cNMP"/>
    <property type="match status" value="1"/>
</dbReference>
<evidence type="ECO:0000256" key="2">
    <source>
        <dbReference type="ARBA" id="ARBA00022448"/>
    </source>
</evidence>
<dbReference type="Pfam" id="PF00027">
    <property type="entry name" value="cNMP_binding"/>
    <property type="match status" value="1"/>
</dbReference>
<keyword evidence="3 11" id="KW-0812">Transmembrane</keyword>
<evidence type="ECO:0000256" key="7">
    <source>
        <dbReference type="ARBA" id="ARBA00023286"/>
    </source>
</evidence>
<dbReference type="OrthoDB" id="421226at2759"/>
<dbReference type="InterPro" id="IPR014710">
    <property type="entry name" value="RmlC-like_jellyroll"/>
</dbReference>
<dbReference type="InterPro" id="IPR018490">
    <property type="entry name" value="cNMP-bd_dom_sf"/>
</dbReference>
<accession>A0A226E5I6</accession>
<dbReference type="InterPro" id="IPR050866">
    <property type="entry name" value="CNG_cation_channel"/>
</dbReference>
<keyword evidence="7" id="KW-1071">Ligand-gated ion channel</keyword>
<dbReference type="PANTHER" id="PTHR45638">
    <property type="entry name" value="CYCLIC NUCLEOTIDE-GATED CATION CHANNEL SUBUNIT A"/>
    <property type="match status" value="1"/>
</dbReference>
<name>A0A226E5I6_FOLCA</name>
<dbReference type="InterPro" id="IPR032406">
    <property type="entry name" value="CLZ_dom"/>
</dbReference>
<protein>
    <submittedName>
        <fullName evidence="13">Cyclic nucleotide-gated cation channel subunit A</fullName>
    </submittedName>
</protein>
<dbReference type="EMBL" id="LNIX01000007">
    <property type="protein sequence ID" value="OXA51806.1"/>
    <property type="molecule type" value="Genomic_DNA"/>
</dbReference>
<proteinExistence type="predicted"/>
<dbReference type="InterPro" id="IPR018488">
    <property type="entry name" value="cNMP-bd_CS"/>
</dbReference>
<evidence type="ECO:0000256" key="6">
    <source>
        <dbReference type="ARBA" id="ARBA00023136"/>
    </source>
</evidence>
<evidence type="ECO:0000256" key="5">
    <source>
        <dbReference type="ARBA" id="ARBA00023065"/>
    </source>
</evidence>
<dbReference type="FunFam" id="2.60.120.10:FF:000002">
    <property type="entry name" value="Cyclic nucleotide gated channel alpha 1a"/>
    <property type="match status" value="1"/>
</dbReference>
<keyword evidence="5" id="KW-0406">Ion transport</keyword>
<dbReference type="Gene3D" id="2.60.120.10">
    <property type="entry name" value="Jelly Rolls"/>
    <property type="match status" value="1"/>
</dbReference>
<evidence type="ECO:0000256" key="10">
    <source>
        <dbReference type="SAM" id="MobiDB-lite"/>
    </source>
</evidence>
<feature type="transmembrane region" description="Helical" evidence="11">
    <location>
        <begin position="317"/>
        <end position="342"/>
    </location>
</feature>
<dbReference type="SUPFAM" id="SSF81324">
    <property type="entry name" value="Voltage-gated potassium channels"/>
    <property type="match status" value="1"/>
</dbReference>
<dbReference type="GO" id="GO:0005886">
    <property type="term" value="C:plasma membrane"/>
    <property type="evidence" value="ECO:0007669"/>
    <property type="project" value="TreeGrafter"/>
</dbReference>
<dbReference type="Pfam" id="PF16526">
    <property type="entry name" value="CLZ"/>
    <property type="match status" value="1"/>
</dbReference>
<evidence type="ECO:0000256" key="3">
    <source>
        <dbReference type="ARBA" id="ARBA00022692"/>
    </source>
</evidence>
<dbReference type="Gene3D" id="1.20.5.300">
    <property type="match status" value="1"/>
</dbReference>
<feature type="domain" description="Cyclic nucleotide-binding" evidence="12">
    <location>
        <begin position="420"/>
        <end position="522"/>
    </location>
</feature>
<feature type="coiled-coil region" evidence="9">
    <location>
        <begin position="568"/>
        <end position="595"/>
    </location>
</feature>
<evidence type="ECO:0000256" key="8">
    <source>
        <dbReference type="ARBA" id="ARBA00023303"/>
    </source>
</evidence>
<feature type="region of interest" description="Disordered" evidence="10">
    <location>
        <begin position="1"/>
        <end position="35"/>
    </location>
</feature>
<dbReference type="InterPro" id="IPR005821">
    <property type="entry name" value="Ion_trans_dom"/>
</dbReference>
<keyword evidence="4 11" id="KW-1133">Transmembrane helix</keyword>
<comment type="caution">
    <text evidence="13">The sequence shown here is derived from an EMBL/GenBank/DDBJ whole genome shotgun (WGS) entry which is preliminary data.</text>
</comment>
<feature type="transmembrane region" description="Helical" evidence="11">
    <location>
        <begin position="94"/>
        <end position="112"/>
    </location>
</feature>
<dbReference type="Proteomes" id="UP000198287">
    <property type="component" value="Unassembled WGS sequence"/>
</dbReference>
<dbReference type="GO" id="GO:0005223">
    <property type="term" value="F:intracellularly cGMP-activated cation channel activity"/>
    <property type="evidence" value="ECO:0007669"/>
    <property type="project" value="TreeGrafter"/>
</dbReference>
<dbReference type="PROSITE" id="PS00889">
    <property type="entry name" value="CNMP_BINDING_2"/>
    <property type="match status" value="1"/>
</dbReference>
<feature type="compositionally biased region" description="Basic and acidic residues" evidence="10">
    <location>
        <begin position="11"/>
        <end position="26"/>
    </location>
</feature>
<dbReference type="GO" id="GO:0005222">
    <property type="term" value="F:intracellularly cAMP-activated cation channel activity"/>
    <property type="evidence" value="ECO:0007669"/>
    <property type="project" value="TreeGrafter"/>
</dbReference>
<dbReference type="CDD" id="cd00038">
    <property type="entry name" value="CAP_ED"/>
    <property type="match status" value="1"/>
</dbReference>
<dbReference type="FunFam" id="1.10.287.630:FF:000001">
    <property type="entry name" value="Cyclic nucleotide-gated channel alpha 3"/>
    <property type="match status" value="1"/>
</dbReference>
<dbReference type="InterPro" id="IPR000595">
    <property type="entry name" value="cNMP-bd_dom"/>
</dbReference>
<feature type="compositionally biased region" description="Polar residues" evidence="10">
    <location>
        <begin position="1"/>
        <end position="10"/>
    </location>
</feature>
<dbReference type="Pfam" id="PF00520">
    <property type="entry name" value="Ion_trans"/>
    <property type="match status" value="1"/>
</dbReference>
<evidence type="ECO:0000256" key="4">
    <source>
        <dbReference type="ARBA" id="ARBA00022989"/>
    </source>
</evidence>
<dbReference type="AlphaFoldDB" id="A0A226E5I6"/>
<evidence type="ECO:0000256" key="11">
    <source>
        <dbReference type="SAM" id="Phobius"/>
    </source>
</evidence>
<keyword evidence="14" id="KW-1185">Reference proteome</keyword>
<keyword evidence="9" id="KW-0175">Coiled coil</keyword>
<dbReference type="GO" id="GO:0044877">
    <property type="term" value="F:protein-containing complex binding"/>
    <property type="evidence" value="ECO:0007669"/>
    <property type="project" value="TreeGrafter"/>
</dbReference>
<evidence type="ECO:0000259" key="12">
    <source>
        <dbReference type="PROSITE" id="PS50042"/>
    </source>
</evidence>
<dbReference type="PROSITE" id="PS00888">
    <property type="entry name" value="CNMP_BINDING_1"/>
    <property type="match status" value="1"/>
</dbReference>
<dbReference type="PROSITE" id="PS50042">
    <property type="entry name" value="CNMP_BINDING_3"/>
    <property type="match status" value="1"/>
</dbReference>
<sequence length="604" mass="69220">MSAKSNPSTKPSDHKLVPFNEKRDPELNSESQTAENDAKVPKLRLTVALLQNFYNWTKKTTYVAPSATATTPKWWSRQALLHAIVVDPSNSFQYGWIAITSIAILYNMIFILGRATFWQLQNAIPTIWLYLDGITDIIYYLDSVIHAHEAYLEDGLMVKEIRKLHHNYFHSRNFTMDVLSLIPLNLDLPFSSNPVTCASSDVPCYVILRINRLLKLHRFNEFLTKMETRTAYPNLLQIANVVLYILLIIHWNSCFYFWLSNHIGFGTDEWVFPNVTQGGKAARLGYQYSYCVYWSTLILTRISEVTLPDFRSDIEHIFVVVELFGGVIIFAIIVGNVGSVVINMTETKTEFQNTMDSIKEYLKFQKVSKDLEKRVITWFDYLMSRKQMFNEDKVLTTLPQKLRMEIAMSLHLGTLKRIEMFQDCDPGLLTELVLKLRLQVFSPGDYICLKGDVGKEMYIVRRGAVSVVADDGKTIYVTLKSGSVFGEISLLNIVGSKTGNRRTANVRSVGYSDLFILSKDDLWATLREYPEAQTALTNRGKAMLIKSGLLQESDSKMDKELGTQEERVESLELMIKTLDIRLNRLSNQYSRTQQKCKTRLENVG</sequence>
<keyword evidence="8" id="KW-0407">Ion channel</keyword>
<dbReference type="GO" id="GO:0017071">
    <property type="term" value="C:intracellular cyclic nucleotide activated cation channel complex"/>
    <property type="evidence" value="ECO:0007669"/>
    <property type="project" value="TreeGrafter"/>
</dbReference>
<feature type="transmembrane region" description="Helical" evidence="11">
    <location>
        <begin position="235"/>
        <end position="259"/>
    </location>
</feature>